<dbReference type="AlphaFoldDB" id="A0A0M0K626"/>
<evidence type="ECO:0000313" key="3">
    <source>
        <dbReference type="Proteomes" id="UP000037460"/>
    </source>
</evidence>
<feature type="compositionally biased region" description="Basic and acidic residues" evidence="1">
    <location>
        <begin position="25"/>
        <end position="56"/>
    </location>
</feature>
<comment type="caution">
    <text evidence="2">The sequence shown here is derived from an EMBL/GenBank/DDBJ whole genome shotgun (WGS) entry which is preliminary data.</text>
</comment>
<evidence type="ECO:0000313" key="2">
    <source>
        <dbReference type="EMBL" id="KOO34037.1"/>
    </source>
</evidence>
<keyword evidence="3" id="KW-1185">Reference proteome</keyword>
<proteinExistence type="predicted"/>
<accession>A0A0M0K626</accession>
<dbReference type="EMBL" id="JWZX01001343">
    <property type="protein sequence ID" value="KOO34037.1"/>
    <property type="molecule type" value="Genomic_DNA"/>
</dbReference>
<feature type="region of interest" description="Disordered" evidence="1">
    <location>
        <begin position="14"/>
        <end position="87"/>
    </location>
</feature>
<dbReference type="Proteomes" id="UP000037460">
    <property type="component" value="Unassembled WGS sequence"/>
</dbReference>
<protein>
    <submittedName>
        <fullName evidence="2">Uncharacterized protein</fullName>
    </submittedName>
</protein>
<gene>
    <name evidence="2" type="ORF">Ctob_011409</name>
</gene>
<organism evidence="2 3">
    <name type="scientific">Chrysochromulina tobinii</name>
    <dbReference type="NCBI Taxonomy" id="1460289"/>
    <lineage>
        <taxon>Eukaryota</taxon>
        <taxon>Haptista</taxon>
        <taxon>Haptophyta</taxon>
        <taxon>Prymnesiophyceae</taxon>
        <taxon>Prymnesiales</taxon>
        <taxon>Chrysochromulinaceae</taxon>
        <taxon>Chrysochromulina</taxon>
    </lineage>
</organism>
<reference evidence="3" key="1">
    <citation type="journal article" date="2015" name="PLoS Genet.">
        <title>Genome Sequence and Transcriptome Analyses of Chrysochromulina tobin: Metabolic Tools for Enhanced Algal Fitness in the Prominent Order Prymnesiales (Haptophyceae).</title>
        <authorList>
            <person name="Hovde B.T."/>
            <person name="Deodato C.R."/>
            <person name="Hunsperger H.M."/>
            <person name="Ryken S.A."/>
            <person name="Yost W."/>
            <person name="Jha R.K."/>
            <person name="Patterson J."/>
            <person name="Monnat R.J. Jr."/>
            <person name="Barlow S.B."/>
            <person name="Starkenburg S.R."/>
            <person name="Cattolico R.A."/>
        </authorList>
    </citation>
    <scope>NUCLEOTIDE SEQUENCE</scope>
    <source>
        <strain evidence="3">CCMP291</strain>
    </source>
</reference>
<sequence>MRLATGLALEVAATRGAATSVPSPSDRRRASAIGSERERDIRGVREKKDEPLETRAELPSSIELGEGSLDVGALPPSTEPGARRAGRADRACGLIEIEIEIEISDRAYGLRAALLS</sequence>
<evidence type="ECO:0000256" key="1">
    <source>
        <dbReference type="SAM" id="MobiDB-lite"/>
    </source>
</evidence>
<name>A0A0M0K626_9EUKA</name>